<gene>
    <name evidence="6" type="ORF">LQE99_11735</name>
</gene>
<evidence type="ECO:0000313" key="6">
    <source>
        <dbReference type="EMBL" id="MCH4285797.1"/>
    </source>
</evidence>
<comment type="caution">
    <text evidence="6">The sequence shown here is derived from an EMBL/GenBank/DDBJ whole genome shotgun (WGS) entry which is preliminary data.</text>
</comment>
<dbReference type="PROSITE" id="PS50893">
    <property type="entry name" value="ABC_TRANSPORTER_2"/>
    <property type="match status" value="1"/>
</dbReference>
<reference evidence="6 7" key="1">
    <citation type="submission" date="2022-02" db="EMBL/GenBank/DDBJ databases">
        <title>Genome of Erysipelotrichaceae sp. nov. NSJ-176 isolated from human feces.</title>
        <authorList>
            <person name="Abdugheni R."/>
        </authorList>
    </citation>
    <scope>NUCLEOTIDE SEQUENCE [LARGE SCALE GENOMIC DNA]</scope>
    <source>
        <strain evidence="6 7">NSJ-176</strain>
    </source>
</reference>
<evidence type="ECO:0000256" key="2">
    <source>
        <dbReference type="ARBA" id="ARBA00022741"/>
    </source>
</evidence>
<dbReference type="PANTHER" id="PTHR42711">
    <property type="entry name" value="ABC TRANSPORTER ATP-BINDING PROTEIN"/>
    <property type="match status" value="1"/>
</dbReference>
<evidence type="ECO:0000313" key="7">
    <source>
        <dbReference type="Proteomes" id="UP001202402"/>
    </source>
</evidence>
<dbReference type="EMBL" id="JAKVPQ010000009">
    <property type="protein sequence ID" value="MCH4285797.1"/>
    <property type="molecule type" value="Genomic_DNA"/>
</dbReference>
<dbReference type="CDD" id="cd03230">
    <property type="entry name" value="ABC_DR_subfamily_A"/>
    <property type="match status" value="1"/>
</dbReference>
<keyword evidence="3 6" id="KW-0067">ATP-binding</keyword>
<keyword evidence="7" id="KW-1185">Reference proteome</keyword>
<protein>
    <submittedName>
        <fullName evidence="6">ABC transporter ATP-binding protein</fullName>
    </submittedName>
</protein>
<evidence type="ECO:0000256" key="4">
    <source>
        <dbReference type="SAM" id="Phobius"/>
    </source>
</evidence>
<dbReference type="Proteomes" id="UP001202402">
    <property type="component" value="Unassembled WGS sequence"/>
</dbReference>
<feature type="domain" description="ABC transporter" evidence="5">
    <location>
        <begin position="6"/>
        <end position="232"/>
    </location>
</feature>
<keyword evidence="4" id="KW-0472">Membrane</keyword>
<dbReference type="SMART" id="SM00382">
    <property type="entry name" value="AAA"/>
    <property type="match status" value="1"/>
</dbReference>
<feature type="transmembrane region" description="Helical" evidence="4">
    <location>
        <begin position="302"/>
        <end position="325"/>
    </location>
</feature>
<dbReference type="Pfam" id="PF00005">
    <property type="entry name" value="ABC_tran"/>
    <property type="match status" value="1"/>
</dbReference>
<dbReference type="GO" id="GO:0005524">
    <property type="term" value="F:ATP binding"/>
    <property type="evidence" value="ECO:0007669"/>
    <property type="project" value="UniProtKB-KW"/>
</dbReference>
<dbReference type="InterPro" id="IPR003439">
    <property type="entry name" value="ABC_transporter-like_ATP-bd"/>
</dbReference>
<keyword evidence="4" id="KW-1133">Transmembrane helix</keyword>
<dbReference type="PANTHER" id="PTHR42711:SF13">
    <property type="entry name" value="ABC TRANSPORTER, ATP-BINDING PROTEIN"/>
    <property type="match status" value="1"/>
</dbReference>
<name>A0ABS9R826_9FIRM</name>
<evidence type="ECO:0000259" key="5">
    <source>
        <dbReference type="PROSITE" id="PS50893"/>
    </source>
</evidence>
<proteinExistence type="predicted"/>
<evidence type="ECO:0000256" key="3">
    <source>
        <dbReference type="ARBA" id="ARBA00022840"/>
    </source>
</evidence>
<keyword evidence="4" id="KW-0812">Transmembrane</keyword>
<evidence type="ECO:0000256" key="1">
    <source>
        <dbReference type="ARBA" id="ARBA00022448"/>
    </source>
</evidence>
<sequence>MMQEIIRLDHISKTFDNVCVLKDIHATLRKGEILGFLGPSGAGKTTTIKILTGQLFPSSGEAYILGINANQIDETIYEQIGIVTDSSGIYEYLSVEKNLEYFAKILKVEKQRVEDVLHQVGLYEHRKKLAGKLSKGQTQRLILARAVLHKPQVLFLDEPTSGLDPSTALQIHNMLFQLKEEGMAIFLTTHNMEEATKLCDHVALLNEGVIVEYGTPNDICLKYHKVKKYDIRLRDGKQYLLQQNDENVEKINAWLKQDQIETIHSCEPTLESVFFGSDRKKTIMKIFHLPHIITWRNAPVCALFGSCCIIIPVFVIGAVIWKIYFL</sequence>
<keyword evidence="2" id="KW-0547">Nucleotide-binding</keyword>
<dbReference type="InterPro" id="IPR027417">
    <property type="entry name" value="P-loop_NTPase"/>
</dbReference>
<keyword evidence="1" id="KW-0813">Transport</keyword>
<dbReference type="InterPro" id="IPR050763">
    <property type="entry name" value="ABC_transporter_ATP-binding"/>
</dbReference>
<accession>A0ABS9R826</accession>
<dbReference type="SUPFAM" id="SSF52540">
    <property type="entry name" value="P-loop containing nucleoside triphosphate hydrolases"/>
    <property type="match status" value="1"/>
</dbReference>
<dbReference type="Gene3D" id="3.40.50.300">
    <property type="entry name" value="P-loop containing nucleotide triphosphate hydrolases"/>
    <property type="match status" value="1"/>
</dbReference>
<organism evidence="6 7">
    <name type="scientific">Amedibacillus hominis</name>
    <dbReference type="NCBI Taxonomy" id="2897776"/>
    <lineage>
        <taxon>Bacteria</taxon>
        <taxon>Bacillati</taxon>
        <taxon>Bacillota</taxon>
        <taxon>Erysipelotrichia</taxon>
        <taxon>Erysipelotrichales</taxon>
        <taxon>Erysipelotrichaceae</taxon>
        <taxon>Amedibacillus</taxon>
    </lineage>
</organism>
<dbReference type="InterPro" id="IPR003593">
    <property type="entry name" value="AAA+_ATPase"/>
</dbReference>
<dbReference type="RefSeq" id="WP_199484169.1">
    <property type="nucleotide sequence ID" value="NZ_JAKVPQ010000009.1"/>
</dbReference>